<proteinExistence type="predicted"/>
<evidence type="ECO:0000256" key="11">
    <source>
        <dbReference type="SAM" id="Phobius"/>
    </source>
</evidence>
<keyword evidence="10 11" id="KW-0472">Membrane</keyword>
<dbReference type="Pfam" id="PF02518">
    <property type="entry name" value="HATPase_c"/>
    <property type="match status" value="1"/>
</dbReference>
<accession>A0ABS8N7F8</accession>
<dbReference type="SUPFAM" id="SSF47384">
    <property type="entry name" value="Homodimeric domain of signal transducing histidine kinase"/>
    <property type="match status" value="1"/>
</dbReference>
<comment type="catalytic activity">
    <reaction evidence="1">
        <text>ATP + protein L-histidine = ADP + protein N-phospho-L-histidine.</text>
        <dbReference type="EC" id="2.7.13.3"/>
    </reaction>
</comment>
<dbReference type="Gene3D" id="1.10.287.130">
    <property type="match status" value="1"/>
</dbReference>
<evidence type="ECO:0000259" key="12">
    <source>
        <dbReference type="PROSITE" id="PS50109"/>
    </source>
</evidence>
<evidence type="ECO:0000256" key="2">
    <source>
        <dbReference type="ARBA" id="ARBA00004141"/>
    </source>
</evidence>
<evidence type="ECO:0000256" key="6">
    <source>
        <dbReference type="ARBA" id="ARBA00022692"/>
    </source>
</evidence>
<evidence type="ECO:0000256" key="9">
    <source>
        <dbReference type="ARBA" id="ARBA00023012"/>
    </source>
</evidence>
<dbReference type="EC" id="2.7.13.3" evidence="3"/>
<dbReference type="PROSITE" id="PS50109">
    <property type="entry name" value="HIS_KIN"/>
    <property type="match status" value="1"/>
</dbReference>
<dbReference type="InterPro" id="IPR050398">
    <property type="entry name" value="HssS/ArlS-like"/>
</dbReference>
<keyword evidence="14" id="KW-1185">Reference proteome</keyword>
<protein>
    <recommendedName>
        <fullName evidence="3">histidine kinase</fullName>
        <ecNumber evidence="3">2.7.13.3</ecNumber>
    </recommendedName>
</protein>
<gene>
    <name evidence="13" type="ORF">LN736_09170</name>
</gene>
<dbReference type="InterPro" id="IPR003594">
    <property type="entry name" value="HATPase_dom"/>
</dbReference>
<dbReference type="InterPro" id="IPR003661">
    <property type="entry name" value="HisK_dim/P_dom"/>
</dbReference>
<dbReference type="InterPro" id="IPR005467">
    <property type="entry name" value="His_kinase_dom"/>
</dbReference>
<keyword evidence="7 13" id="KW-0418">Kinase</keyword>
<comment type="subcellular location">
    <subcellularLocation>
        <location evidence="2">Membrane</location>
        <topology evidence="2">Multi-pass membrane protein</topology>
    </subcellularLocation>
</comment>
<reference evidence="13" key="1">
    <citation type="submission" date="2021-11" db="EMBL/GenBank/DDBJ databases">
        <authorList>
            <person name="Qingchun L."/>
            <person name="Dong Z."/>
            <person name="Zongwei Q."/>
            <person name="Jia Z."/>
            <person name="Duotao L."/>
        </authorList>
    </citation>
    <scope>NUCLEOTIDE SEQUENCE</scope>
    <source>
        <strain evidence="13">WLY-B-L2</strain>
    </source>
</reference>
<keyword evidence="8 11" id="KW-1133">Transmembrane helix</keyword>
<evidence type="ECO:0000313" key="13">
    <source>
        <dbReference type="EMBL" id="MCC9295025.1"/>
    </source>
</evidence>
<evidence type="ECO:0000256" key="7">
    <source>
        <dbReference type="ARBA" id="ARBA00022777"/>
    </source>
</evidence>
<dbReference type="InterPro" id="IPR036097">
    <property type="entry name" value="HisK_dim/P_sf"/>
</dbReference>
<dbReference type="SMART" id="SM00388">
    <property type="entry name" value="HisKA"/>
    <property type="match status" value="1"/>
</dbReference>
<evidence type="ECO:0000256" key="3">
    <source>
        <dbReference type="ARBA" id="ARBA00012438"/>
    </source>
</evidence>
<evidence type="ECO:0000256" key="10">
    <source>
        <dbReference type="ARBA" id="ARBA00023136"/>
    </source>
</evidence>
<evidence type="ECO:0000256" key="4">
    <source>
        <dbReference type="ARBA" id="ARBA00022553"/>
    </source>
</evidence>
<dbReference type="RefSeq" id="WP_150357534.1">
    <property type="nucleotide sequence ID" value="NZ_JAJJPB010000009.1"/>
</dbReference>
<keyword evidence="4" id="KW-0597">Phosphoprotein</keyword>
<dbReference type="GO" id="GO:0016301">
    <property type="term" value="F:kinase activity"/>
    <property type="evidence" value="ECO:0007669"/>
    <property type="project" value="UniProtKB-KW"/>
</dbReference>
<sequence>MDIFDCILIITLILMVLIILYIYKALNHICCYIDKILHGNLNQRIRLQTHISFISRLVVKINALAEKLQKVDVKNKLNEESHKKMISNISHDLRTPLTSILGYMELLMSDSKLQPFEKEKYMKIICDKGNYLYSTLEEFFQLSKIDSNDFKLDINKINICETARKNIISFFNELRSLNIEPELNFQEENIYMNSDEKSLNRIFSNLIGNSLKYAEKATKIGIDINYNENMIFISVWDNGIGIPEDEIDYIFDRLYTVEKSRNSNTKSSGIGLSIVKKLVKSLNGRIDLSSIPLKKTEFKITFKTK</sequence>
<evidence type="ECO:0000256" key="5">
    <source>
        <dbReference type="ARBA" id="ARBA00022679"/>
    </source>
</evidence>
<comment type="caution">
    <text evidence="13">The sequence shown here is derived from an EMBL/GenBank/DDBJ whole genome shotgun (WGS) entry which is preliminary data.</text>
</comment>
<dbReference type="SMART" id="SM00387">
    <property type="entry name" value="HATPase_c"/>
    <property type="match status" value="1"/>
</dbReference>
<dbReference type="Pfam" id="PF00512">
    <property type="entry name" value="HisKA"/>
    <property type="match status" value="1"/>
</dbReference>
<keyword evidence="9" id="KW-0902">Two-component regulatory system</keyword>
<evidence type="ECO:0000256" key="1">
    <source>
        <dbReference type="ARBA" id="ARBA00000085"/>
    </source>
</evidence>
<evidence type="ECO:0000256" key="8">
    <source>
        <dbReference type="ARBA" id="ARBA00022989"/>
    </source>
</evidence>
<keyword evidence="6 11" id="KW-0812">Transmembrane</keyword>
<dbReference type="PANTHER" id="PTHR45528">
    <property type="entry name" value="SENSOR HISTIDINE KINASE CPXA"/>
    <property type="match status" value="1"/>
</dbReference>
<dbReference type="Gene3D" id="3.30.565.10">
    <property type="entry name" value="Histidine kinase-like ATPase, C-terminal domain"/>
    <property type="match status" value="1"/>
</dbReference>
<organism evidence="13 14">
    <name type="scientific">Clostridium aromativorans</name>
    <dbReference type="NCBI Taxonomy" id="2836848"/>
    <lineage>
        <taxon>Bacteria</taxon>
        <taxon>Bacillati</taxon>
        <taxon>Bacillota</taxon>
        <taxon>Clostridia</taxon>
        <taxon>Eubacteriales</taxon>
        <taxon>Clostridiaceae</taxon>
        <taxon>Clostridium</taxon>
    </lineage>
</organism>
<keyword evidence="5" id="KW-0808">Transferase</keyword>
<name>A0ABS8N7F8_9CLOT</name>
<dbReference type="Proteomes" id="UP001165422">
    <property type="component" value="Unassembled WGS sequence"/>
</dbReference>
<dbReference type="EMBL" id="JAJJPB010000009">
    <property type="protein sequence ID" value="MCC9295025.1"/>
    <property type="molecule type" value="Genomic_DNA"/>
</dbReference>
<dbReference type="PRINTS" id="PR00344">
    <property type="entry name" value="BCTRLSENSOR"/>
</dbReference>
<dbReference type="CDD" id="cd00082">
    <property type="entry name" value="HisKA"/>
    <property type="match status" value="1"/>
</dbReference>
<evidence type="ECO:0000313" key="14">
    <source>
        <dbReference type="Proteomes" id="UP001165422"/>
    </source>
</evidence>
<dbReference type="InterPro" id="IPR036890">
    <property type="entry name" value="HATPase_C_sf"/>
</dbReference>
<dbReference type="SUPFAM" id="SSF55874">
    <property type="entry name" value="ATPase domain of HSP90 chaperone/DNA topoisomerase II/histidine kinase"/>
    <property type="match status" value="1"/>
</dbReference>
<feature type="transmembrane region" description="Helical" evidence="11">
    <location>
        <begin position="7"/>
        <end position="26"/>
    </location>
</feature>
<dbReference type="InterPro" id="IPR004358">
    <property type="entry name" value="Sig_transdc_His_kin-like_C"/>
</dbReference>
<dbReference type="PANTHER" id="PTHR45528:SF8">
    <property type="entry name" value="HISTIDINE KINASE"/>
    <property type="match status" value="1"/>
</dbReference>
<feature type="domain" description="Histidine kinase" evidence="12">
    <location>
        <begin position="88"/>
        <end position="305"/>
    </location>
</feature>